<dbReference type="Gene3D" id="3.10.180.10">
    <property type="entry name" value="2,3-Dihydroxybiphenyl 1,2-Dioxygenase, domain 1"/>
    <property type="match status" value="1"/>
</dbReference>
<dbReference type="SUPFAM" id="SSF54593">
    <property type="entry name" value="Glyoxalase/Bleomycin resistance protein/Dihydroxybiphenyl dioxygenase"/>
    <property type="match status" value="1"/>
</dbReference>
<accession>A0AA37QBK9</accession>
<evidence type="ECO:0000313" key="2">
    <source>
        <dbReference type="Proteomes" id="UP001161325"/>
    </source>
</evidence>
<dbReference type="RefSeq" id="WP_284348115.1">
    <property type="nucleotide sequence ID" value="NZ_BRXS01000001.1"/>
</dbReference>
<keyword evidence="2" id="KW-1185">Reference proteome</keyword>
<evidence type="ECO:0008006" key="3">
    <source>
        <dbReference type="Google" id="ProtNLM"/>
    </source>
</evidence>
<organism evidence="1 2">
    <name type="scientific">Roseisolibacter agri</name>
    <dbReference type="NCBI Taxonomy" id="2014610"/>
    <lineage>
        <taxon>Bacteria</taxon>
        <taxon>Pseudomonadati</taxon>
        <taxon>Gemmatimonadota</taxon>
        <taxon>Gemmatimonadia</taxon>
        <taxon>Gemmatimonadales</taxon>
        <taxon>Gemmatimonadaceae</taxon>
        <taxon>Roseisolibacter</taxon>
    </lineage>
</organism>
<name>A0AA37QBK9_9BACT</name>
<dbReference type="Proteomes" id="UP001161325">
    <property type="component" value="Unassembled WGS sequence"/>
</dbReference>
<dbReference type="InterPro" id="IPR029068">
    <property type="entry name" value="Glyas_Bleomycin-R_OHBP_Dase"/>
</dbReference>
<comment type="caution">
    <text evidence="1">The sequence shown here is derived from an EMBL/GenBank/DDBJ whole genome shotgun (WGS) entry which is preliminary data.</text>
</comment>
<sequence length="151" mass="15707">MTTSAFRKLTPVLIVDAIEPCLPFWVDRLGFATVATVPHGDAIGFAILVKDGVEVMYQTRASVAEDNAASVPAAGAAADATALFFEVEDIEAVAAAVRGMDLVVPRRRTFYGMDELGVREPGGRVVMFAQPVADAAGAPAEGAQAVEPTGT</sequence>
<protein>
    <recommendedName>
        <fullName evidence="3">Glyoxalase-like domain protein</fullName>
    </recommendedName>
</protein>
<gene>
    <name evidence="1" type="ORF">rosag_01860</name>
</gene>
<proteinExistence type="predicted"/>
<evidence type="ECO:0000313" key="1">
    <source>
        <dbReference type="EMBL" id="GLC23673.1"/>
    </source>
</evidence>
<reference evidence="1" key="1">
    <citation type="submission" date="2022-08" db="EMBL/GenBank/DDBJ databases">
        <title>Draft genome sequencing of Roseisolibacter agri AW1220.</title>
        <authorList>
            <person name="Tobiishi Y."/>
            <person name="Tonouchi A."/>
        </authorList>
    </citation>
    <scope>NUCLEOTIDE SEQUENCE</scope>
    <source>
        <strain evidence="1">AW1220</strain>
    </source>
</reference>
<dbReference type="EMBL" id="BRXS01000001">
    <property type="protein sequence ID" value="GLC23673.1"/>
    <property type="molecule type" value="Genomic_DNA"/>
</dbReference>
<dbReference type="AlphaFoldDB" id="A0AA37QBK9"/>